<keyword evidence="2" id="KW-1185">Reference proteome</keyword>
<reference evidence="1 2" key="1">
    <citation type="submission" date="2024-07" db="EMBL/GenBank/DDBJ databases">
        <title>Section-level genome sequencing and comparative genomics of Aspergillus sections Usti and Cavernicolus.</title>
        <authorList>
            <consortium name="Lawrence Berkeley National Laboratory"/>
            <person name="Nybo J.L."/>
            <person name="Vesth T.C."/>
            <person name="Theobald S."/>
            <person name="Frisvad J.C."/>
            <person name="Larsen T.O."/>
            <person name="Kjaerboelling I."/>
            <person name="Rothschild-Mancinelli K."/>
            <person name="Lyhne E.K."/>
            <person name="Kogle M.E."/>
            <person name="Barry K."/>
            <person name="Clum A."/>
            <person name="Na H."/>
            <person name="Ledsgaard L."/>
            <person name="Lin J."/>
            <person name="Lipzen A."/>
            <person name="Kuo A."/>
            <person name="Riley R."/>
            <person name="Mondo S."/>
            <person name="Labutti K."/>
            <person name="Haridas S."/>
            <person name="Pangalinan J."/>
            <person name="Salamov A.A."/>
            <person name="Simmons B.A."/>
            <person name="Magnuson J.K."/>
            <person name="Chen J."/>
            <person name="Drula E."/>
            <person name="Henrissat B."/>
            <person name="Wiebenga A."/>
            <person name="Lubbers R.J."/>
            <person name="Gomes A.C."/>
            <person name="Makela M.R."/>
            <person name="Stajich J."/>
            <person name="Grigoriev I.V."/>
            <person name="Mortensen U.H."/>
            <person name="De Vries R.P."/>
            <person name="Baker S.E."/>
            <person name="Andersen M.R."/>
        </authorList>
    </citation>
    <scope>NUCLEOTIDE SEQUENCE [LARGE SCALE GENOMIC DNA]</scope>
    <source>
        <strain evidence="1 2">CBS 209.92</strain>
    </source>
</reference>
<evidence type="ECO:0000313" key="1">
    <source>
        <dbReference type="EMBL" id="KAL2800084.1"/>
    </source>
</evidence>
<protein>
    <submittedName>
        <fullName evidence="1">Uncharacterized protein</fullName>
    </submittedName>
</protein>
<proteinExistence type="predicted"/>
<sequence>MELRKQCTAVCLTSVVTGIEAARNKDWYLARNGTNLPRAGKPRTGSKPKFVVILQGVARNDRKDANNRRRAMIRGEIGEG</sequence>
<organism evidence="1 2">
    <name type="scientific">Aspergillus keveii</name>
    <dbReference type="NCBI Taxonomy" id="714993"/>
    <lineage>
        <taxon>Eukaryota</taxon>
        <taxon>Fungi</taxon>
        <taxon>Dikarya</taxon>
        <taxon>Ascomycota</taxon>
        <taxon>Pezizomycotina</taxon>
        <taxon>Eurotiomycetes</taxon>
        <taxon>Eurotiomycetidae</taxon>
        <taxon>Eurotiales</taxon>
        <taxon>Aspergillaceae</taxon>
        <taxon>Aspergillus</taxon>
        <taxon>Aspergillus subgen. Nidulantes</taxon>
    </lineage>
</organism>
<evidence type="ECO:0000313" key="2">
    <source>
        <dbReference type="Proteomes" id="UP001610563"/>
    </source>
</evidence>
<dbReference type="Proteomes" id="UP001610563">
    <property type="component" value="Unassembled WGS sequence"/>
</dbReference>
<dbReference type="EMBL" id="JBFTWV010000005">
    <property type="protein sequence ID" value="KAL2800084.1"/>
    <property type="molecule type" value="Genomic_DNA"/>
</dbReference>
<gene>
    <name evidence="1" type="ORF">BJX66DRAFT_213953</name>
</gene>
<accession>A0ABR4GNF1</accession>
<comment type="caution">
    <text evidence="1">The sequence shown here is derived from an EMBL/GenBank/DDBJ whole genome shotgun (WGS) entry which is preliminary data.</text>
</comment>
<name>A0ABR4GNF1_9EURO</name>